<reference evidence="2" key="1">
    <citation type="journal article" date="2014" name="Front. Microbiol.">
        <title>High frequency of phylogenetically diverse reductive dehalogenase-homologous genes in deep subseafloor sedimentary metagenomes.</title>
        <authorList>
            <person name="Kawai M."/>
            <person name="Futagami T."/>
            <person name="Toyoda A."/>
            <person name="Takaki Y."/>
            <person name="Nishi S."/>
            <person name="Hori S."/>
            <person name="Arai W."/>
            <person name="Tsubouchi T."/>
            <person name="Morono Y."/>
            <person name="Uchiyama I."/>
            <person name="Ito T."/>
            <person name="Fujiyama A."/>
            <person name="Inagaki F."/>
            <person name="Takami H."/>
        </authorList>
    </citation>
    <scope>NUCLEOTIDE SEQUENCE</scope>
    <source>
        <strain evidence="2">Expedition CK06-06</strain>
    </source>
</reference>
<proteinExistence type="predicted"/>
<evidence type="ECO:0000259" key="1">
    <source>
        <dbReference type="PROSITE" id="PS51371"/>
    </source>
</evidence>
<dbReference type="InterPro" id="IPR046342">
    <property type="entry name" value="CBS_dom_sf"/>
</dbReference>
<dbReference type="InterPro" id="IPR000644">
    <property type="entry name" value="CBS_dom"/>
</dbReference>
<gene>
    <name evidence="2" type="ORF">S01H4_60869</name>
</gene>
<dbReference type="PROSITE" id="PS51371">
    <property type="entry name" value="CBS"/>
    <property type="match status" value="1"/>
</dbReference>
<comment type="caution">
    <text evidence="2">The sequence shown here is derived from an EMBL/GenBank/DDBJ whole genome shotgun (WGS) entry which is preliminary data.</text>
</comment>
<name>X1DNN6_9ZZZZ</name>
<organism evidence="2">
    <name type="scientific">marine sediment metagenome</name>
    <dbReference type="NCBI Taxonomy" id="412755"/>
    <lineage>
        <taxon>unclassified sequences</taxon>
        <taxon>metagenomes</taxon>
        <taxon>ecological metagenomes</taxon>
    </lineage>
</organism>
<feature type="non-terminal residue" evidence="2">
    <location>
        <position position="86"/>
    </location>
</feature>
<protein>
    <recommendedName>
        <fullName evidence="1">CBS domain-containing protein</fullName>
    </recommendedName>
</protein>
<accession>X1DNN6</accession>
<dbReference type="EMBL" id="BART01035980">
    <property type="protein sequence ID" value="GAH06599.1"/>
    <property type="molecule type" value="Genomic_DNA"/>
</dbReference>
<feature type="domain" description="CBS" evidence="1">
    <location>
        <begin position="9"/>
        <end position="65"/>
    </location>
</feature>
<dbReference type="Gene3D" id="3.10.580.10">
    <property type="entry name" value="CBS-domain"/>
    <property type="match status" value="1"/>
</dbReference>
<evidence type="ECO:0000313" key="2">
    <source>
        <dbReference type="EMBL" id="GAH06599.1"/>
    </source>
</evidence>
<sequence>MSAPVEGIMNKNPLVAKIGINKNEILNILMKKNIQIIPLLNNNRRVVKYFHITDFIKEEFLKNDVKEKLDSKISKRILVTGGAGYI</sequence>
<dbReference type="SUPFAM" id="SSF54631">
    <property type="entry name" value="CBS-domain pair"/>
    <property type="match status" value="1"/>
</dbReference>
<dbReference type="AlphaFoldDB" id="X1DNN6"/>